<dbReference type="SMART" id="SM00854">
    <property type="entry name" value="PGA_cap"/>
    <property type="match status" value="1"/>
</dbReference>
<dbReference type="PANTHER" id="PTHR33393">
    <property type="entry name" value="POLYGLUTAMINE SYNTHESIS ACCESSORY PROTEIN RV0574C-RELATED"/>
    <property type="match status" value="1"/>
</dbReference>
<dbReference type="STRING" id="1424294.Gferi_26960"/>
<name>A0A1D8GPI6_9FIRM</name>
<dbReference type="RefSeq" id="WP_069981185.1">
    <property type="nucleotide sequence ID" value="NZ_CP017269.1"/>
</dbReference>
<sequence>MKNKEIYIGLLIFFLLFYIGIYPFKQTTTTFEEFSESDEPDKEEEEEKPITLQITAVGDIMVHGPQLRAQWNEQAKSHDFHNNFQFVKNYIQQADLALCNLETTFAGKERGYTSFPMFNSPDSLTHALMSAGFDGTSTANNHTLDTGIEGMLRTIDVLRENGMQTFGTRKNLNEEAFQIIERNGIKIGLTAYTYETPPWGEFKTLNAIKIPKEAEALIDTFGYETLPQDLEKMKERIQHMKAAGAEVIIFYLHWGNEYEQEPNVFQRQIAHYLAEQGVDIIFGSHPHVLQSIEYIRGSGKETLVVYSMGNFLSNQRYEILKNRYTEDGIIVNVQLRRNSSNEPITIERVTYIPTWIHRYSKGKKLIYEILPLPAALEHPESYNLFSAKDSLWRAEKSFRNTVDLIEKQLNKRISIHTMEEKKAPYRRPVKED</sequence>
<comment type="similarity">
    <text evidence="1">Belongs to the CapA family.</text>
</comment>
<dbReference type="KEGG" id="gfe:Gferi_26960"/>
<dbReference type="OrthoDB" id="9810906at2"/>
<evidence type="ECO:0000313" key="5">
    <source>
        <dbReference type="Proteomes" id="UP000095743"/>
    </source>
</evidence>
<dbReference type="SUPFAM" id="SSF56300">
    <property type="entry name" value="Metallo-dependent phosphatases"/>
    <property type="match status" value="1"/>
</dbReference>
<dbReference type="Gene3D" id="3.60.21.10">
    <property type="match status" value="1"/>
</dbReference>
<accession>A0A1D8GPI6</accession>
<evidence type="ECO:0000256" key="2">
    <source>
        <dbReference type="SAM" id="Phobius"/>
    </source>
</evidence>
<feature type="transmembrane region" description="Helical" evidence="2">
    <location>
        <begin position="7"/>
        <end position="24"/>
    </location>
</feature>
<gene>
    <name evidence="4" type="ORF">Gferi_26960</name>
</gene>
<dbReference type="AlphaFoldDB" id="A0A1D8GPI6"/>
<dbReference type="CDD" id="cd07381">
    <property type="entry name" value="MPP_CapA"/>
    <property type="match status" value="1"/>
</dbReference>
<keyword evidence="2" id="KW-0812">Transmembrane</keyword>
<dbReference type="EMBL" id="CP017269">
    <property type="protein sequence ID" value="AOT72876.1"/>
    <property type="molecule type" value="Genomic_DNA"/>
</dbReference>
<dbReference type="InterPro" id="IPR029052">
    <property type="entry name" value="Metallo-depent_PP-like"/>
</dbReference>
<evidence type="ECO:0000256" key="1">
    <source>
        <dbReference type="ARBA" id="ARBA00005662"/>
    </source>
</evidence>
<feature type="domain" description="Capsule synthesis protein CapA" evidence="3">
    <location>
        <begin position="53"/>
        <end position="315"/>
    </location>
</feature>
<evidence type="ECO:0000313" key="4">
    <source>
        <dbReference type="EMBL" id="AOT72876.1"/>
    </source>
</evidence>
<dbReference type="PANTHER" id="PTHR33393:SF12">
    <property type="entry name" value="CAPSULE BIOSYNTHESIS PROTEIN CAPA"/>
    <property type="match status" value="1"/>
</dbReference>
<dbReference type="InterPro" id="IPR019079">
    <property type="entry name" value="Capsule_synth_CapA"/>
</dbReference>
<reference evidence="4 5" key="1">
    <citation type="submission" date="2016-09" db="EMBL/GenBank/DDBJ databases">
        <title>Genomic analysis reveals versatility of anaerobic energy metabolism of Geosporobacter ferrireducens IRF9 of phylum Firmicutes.</title>
        <authorList>
            <person name="Kim S.-J."/>
        </authorList>
    </citation>
    <scope>NUCLEOTIDE SEQUENCE [LARGE SCALE GENOMIC DNA]</scope>
    <source>
        <strain evidence="4 5">IRF9</strain>
    </source>
</reference>
<proteinExistence type="inferred from homology"/>
<dbReference type="Pfam" id="PF09587">
    <property type="entry name" value="PGA_cap"/>
    <property type="match status" value="1"/>
</dbReference>
<protein>
    <recommendedName>
        <fullName evidence="3">Capsule synthesis protein CapA domain-containing protein</fullName>
    </recommendedName>
</protein>
<keyword evidence="2" id="KW-1133">Transmembrane helix</keyword>
<dbReference type="InterPro" id="IPR052169">
    <property type="entry name" value="CW_Biosynth-Accessory"/>
</dbReference>
<organism evidence="4 5">
    <name type="scientific">Geosporobacter ferrireducens</name>
    <dbReference type="NCBI Taxonomy" id="1424294"/>
    <lineage>
        <taxon>Bacteria</taxon>
        <taxon>Bacillati</taxon>
        <taxon>Bacillota</taxon>
        <taxon>Clostridia</taxon>
        <taxon>Peptostreptococcales</taxon>
        <taxon>Thermotaleaceae</taxon>
        <taxon>Geosporobacter</taxon>
    </lineage>
</organism>
<dbReference type="Proteomes" id="UP000095743">
    <property type="component" value="Chromosome"/>
</dbReference>
<keyword evidence="5" id="KW-1185">Reference proteome</keyword>
<keyword evidence="2" id="KW-0472">Membrane</keyword>
<evidence type="ECO:0000259" key="3">
    <source>
        <dbReference type="SMART" id="SM00854"/>
    </source>
</evidence>